<organism evidence="1">
    <name type="scientific">hydrothermal vent metagenome</name>
    <dbReference type="NCBI Taxonomy" id="652676"/>
    <lineage>
        <taxon>unclassified sequences</taxon>
        <taxon>metagenomes</taxon>
        <taxon>ecological metagenomes</taxon>
    </lineage>
</organism>
<accession>A0A1W1CEV6</accession>
<protein>
    <submittedName>
        <fullName evidence="1">Uncharacterized protein</fullName>
    </submittedName>
</protein>
<dbReference type="EMBL" id="FPHI01000025">
    <property type="protein sequence ID" value="SFV64232.1"/>
    <property type="molecule type" value="Genomic_DNA"/>
</dbReference>
<dbReference type="AlphaFoldDB" id="A0A1W1CEV6"/>
<reference evidence="1" key="1">
    <citation type="submission" date="2016-10" db="EMBL/GenBank/DDBJ databases">
        <authorList>
            <person name="de Groot N.N."/>
        </authorList>
    </citation>
    <scope>NUCLEOTIDE SEQUENCE</scope>
</reference>
<sequence length="95" mass="11219">MYKIFLSTIIAISTCLHAQTPQVKEQNATSKEKLLQEQLQKQMQKEEKFAKEQKFYQGDEYDLKAVEINQKSLKNIPVIEPDYDFDITDVYRDDI</sequence>
<gene>
    <name evidence="1" type="ORF">MNB_SV-3-1512</name>
</gene>
<evidence type="ECO:0000313" key="1">
    <source>
        <dbReference type="EMBL" id="SFV64232.1"/>
    </source>
</evidence>
<proteinExistence type="predicted"/>
<name>A0A1W1CEV6_9ZZZZ</name>